<feature type="transmembrane region" description="Helical" evidence="8">
    <location>
        <begin position="230"/>
        <end position="249"/>
    </location>
</feature>
<dbReference type="STRING" id="28092.WM40_09400"/>
<reference evidence="10 11" key="1">
    <citation type="submission" date="2015-03" db="EMBL/GenBank/DDBJ databases">
        <title>Draft Genome Sequence of Burkholderia andropogonis type strain ICMP2807, isolated from Sorghum bicolor.</title>
        <authorList>
            <person name="Lopes-Santos L."/>
            <person name="Castro D.B."/>
            <person name="Ottoboni L.M."/>
            <person name="Park D."/>
            <person name="Weirc B.S."/>
            <person name="Destefano S.A."/>
        </authorList>
    </citation>
    <scope>NUCLEOTIDE SEQUENCE [LARGE SCALE GENOMIC DNA]</scope>
    <source>
        <strain evidence="10 11">ICMP2807</strain>
    </source>
</reference>
<dbReference type="CDD" id="cd17320">
    <property type="entry name" value="MFS_MdfA_MDR_like"/>
    <property type="match status" value="1"/>
</dbReference>
<dbReference type="InterPro" id="IPR004812">
    <property type="entry name" value="Efflux_drug-R_Bcr/CmlA"/>
</dbReference>
<dbReference type="GO" id="GO:0042910">
    <property type="term" value="F:xenobiotic transmembrane transporter activity"/>
    <property type="evidence" value="ECO:0007669"/>
    <property type="project" value="InterPro"/>
</dbReference>
<evidence type="ECO:0000256" key="2">
    <source>
        <dbReference type="ARBA" id="ARBA00006236"/>
    </source>
</evidence>
<gene>
    <name evidence="10" type="ORF">WM40_09400</name>
</gene>
<evidence type="ECO:0000256" key="8">
    <source>
        <dbReference type="RuleBase" id="RU365088"/>
    </source>
</evidence>
<dbReference type="NCBIfam" id="NF008314">
    <property type="entry name" value="PRK11102.1"/>
    <property type="match status" value="1"/>
</dbReference>
<feature type="domain" description="Major facilitator superfamily (MFS) profile" evidence="9">
    <location>
        <begin position="15"/>
        <end position="403"/>
    </location>
</feature>
<evidence type="ECO:0000256" key="4">
    <source>
        <dbReference type="ARBA" id="ARBA00022475"/>
    </source>
</evidence>
<evidence type="ECO:0000259" key="9">
    <source>
        <dbReference type="PROSITE" id="PS50850"/>
    </source>
</evidence>
<dbReference type="Gene3D" id="1.20.1720.10">
    <property type="entry name" value="Multidrug resistance protein D"/>
    <property type="match status" value="1"/>
</dbReference>
<evidence type="ECO:0000256" key="7">
    <source>
        <dbReference type="ARBA" id="ARBA00023136"/>
    </source>
</evidence>
<keyword evidence="4" id="KW-1003">Cell membrane</keyword>
<keyword evidence="5 8" id="KW-0812">Transmembrane</keyword>
<keyword evidence="6 8" id="KW-1133">Transmembrane helix</keyword>
<feature type="transmembrane region" description="Helical" evidence="8">
    <location>
        <begin position="375"/>
        <end position="395"/>
    </location>
</feature>
<dbReference type="NCBIfam" id="TIGR00710">
    <property type="entry name" value="efflux_Bcr_CflA"/>
    <property type="match status" value="1"/>
</dbReference>
<organism evidence="10 11">
    <name type="scientific">Robbsia andropogonis</name>
    <dbReference type="NCBI Taxonomy" id="28092"/>
    <lineage>
        <taxon>Bacteria</taxon>
        <taxon>Pseudomonadati</taxon>
        <taxon>Pseudomonadota</taxon>
        <taxon>Betaproteobacteria</taxon>
        <taxon>Burkholderiales</taxon>
        <taxon>Burkholderiaceae</taxon>
        <taxon>Robbsia</taxon>
    </lineage>
</organism>
<dbReference type="SUPFAM" id="SSF103473">
    <property type="entry name" value="MFS general substrate transporter"/>
    <property type="match status" value="1"/>
</dbReference>
<dbReference type="OrthoDB" id="9814303at2"/>
<dbReference type="Proteomes" id="UP000033618">
    <property type="component" value="Unassembled WGS sequence"/>
</dbReference>
<evidence type="ECO:0000313" key="11">
    <source>
        <dbReference type="Proteomes" id="UP000033618"/>
    </source>
</evidence>
<comment type="caution">
    <text evidence="10">The sequence shown here is derived from an EMBL/GenBank/DDBJ whole genome shotgun (WGS) entry which is preliminary data.</text>
</comment>
<dbReference type="InterPro" id="IPR011701">
    <property type="entry name" value="MFS"/>
</dbReference>
<feature type="transmembrane region" description="Helical" evidence="8">
    <location>
        <begin position="286"/>
        <end position="308"/>
    </location>
</feature>
<evidence type="ECO:0000256" key="1">
    <source>
        <dbReference type="ARBA" id="ARBA00004651"/>
    </source>
</evidence>
<feature type="transmembrane region" description="Helical" evidence="8">
    <location>
        <begin position="314"/>
        <end position="334"/>
    </location>
</feature>
<feature type="transmembrane region" description="Helical" evidence="8">
    <location>
        <begin position="169"/>
        <end position="189"/>
    </location>
</feature>
<dbReference type="RefSeq" id="WP_046152771.1">
    <property type="nucleotide sequence ID" value="NZ_CADFGU010000001.1"/>
</dbReference>
<feature type="transmembrane region" description="Helical" evidence="8">
    <location>
        <begin position="346"/>
        <end position="369"/>
    </location>
</feature>
<evidence type="ECO:0000256" key="3">
    <source>
        <dbReference type="ARBA" id="ARBA00022448"/>
    </source>
</evidence>
<dbReference type="GO" id="GO:1990961">
    <property type="term" value="P:xenobiotic detoxification by transmembrane export across the plasma membrane"/>
    <property type="evidence" value="ECO:0007669"/>
    <property type="project" value="InterPro"/>
</dbReference>
<dbReference type="Pfam" id="PF07690">
    <property type="entry name" value="MFS_1"/>
    <property type="match status" value="1"/>
</dbReference>
<dbReference type="FunFam" id="1.20.1720.10:FF:000005">
    <property type="entry name" value="Bcr/CflA family efflux transporter"/>
    <property type="match status" value="1"/>
</dbReference>
<feature type="transmembrane region" description="Helical" evidence="8">
    <location>
        <begin position="255"/>
        <end position="274"/>
    </location>
</feature>
<comment type="subcellular location">
    <subcellularLocation>
        <location evidence="8">Cell inner membrane</location>
        <topology evidence="8">Multi-pass membrane protein</topology>
    </subcellularLocation>
    <subcellularLocation>
        <location evidence="1">Cell membrane</location>
        <topology evidence="1">Multi-pass membrane protein</topology>
    </subcellularLocation>
</comment>
<keyword evidence="7 8" id="KW-0472">Membrane</keyword>
<feature type="transmembrane region" description="Helical" evidence="8">
    <location>
        <begin position="49"/>
        <end position="69"/>
    </location>
</feature>
<proteinExistence type="inferred from homology"/>
<dbReference type="GO" id="GO:0015385">
    <property type="term" value="F:sodium:proton antiporter activity"/>
    <property type="evidence" value="ECO:0007669"/>
    <property type="project" value="TreeGrafter"/>
</dbReference>
<name>A0A0F5K1Y8_9BURK</name>
<comment type="similarity">
    <text evidence="2 8">Belongs to the major facilitator superfamily. Bcr/CmlA family.</text>
</comment>
<keyword evidence="8" id="KW-0997">Cell inner membrane</keyword>
<dbReference type="PROSITE" id="PS50850">
    <property type="entry name" value="MFS"/>
    <property type="match status" value="1"/>
</dbReference>
<dbReference type="PATRIC" id="fig|28092.6.peg.2211"/>
<feature type="transmembrane region" description="Helical" evidence="8">
    <location>
        <begin position="81"/>
        <end position="102"/>
    </location>
</feature>
<dbReference type="PANTHER" id="PTHR23502:SF132">
    <property type="entry name" value="POLYAMINE TRANSPORTER 2-RELATED"/>
    <property type="match status" value="1"/>
</dbReference>
<accession>A0A0F5K1Y8</accession>
<keyword evidence="3 8" id="KW-0813">Transport</keyword>
<dbReference type="InterPro" id="IPR020846">
    <property type="entry name" value="MFS_dom"/>
</dbReference>
<evidence type="ECO:0000256" key="5">
    <source>
        <dbReference type="ARBA" id="ARBA00022692"/>
    </source>
</evidence>
<dbReference type="PANTHER" id="PTHR23502">
    <property type="entry name" value="MAJOR FACILITATOR SUPERFAMILY"/>
    <property type="match status" value="1"/>
</dbReference>
<dbReference type="InterPro" id="IPR036259">
    <property type="entry name" value="MFS_trans_sf"/>
</dbReference>
<protein>
    <recommendedName>
        <fullName evidence="8">Bcr/CflA family efflux transporter</fullName>
    </recommendedName>
</protein>
<evidence type="ECO:0000313" key="10">
    <source>
        <dbReference type="EMBL" id="KKB63950.1"/>
    </source>
</evidence>
<sequence>MSTFVSPAARSARRLLLLLGALAAVGPLGVDMYLPGLPDMARSFDVAPAYVQLTLTTFLAGFSVGMLLYGPLSDAYGRRPILMIGILLYTVATLACLLAPTVTSLATFRFFEALGAGAAAVLARAITRDSHAPSEAAKVLSFLQIVTSVGPLTAPLVGGQLLHAGGWRAVFAALLLYGIICSVLVWTRVPETWPAEKRAKSALRQSFRAYGHLLTDKTALAHLLCGGMSYAAMFCYIAGTPFVYISYYHVAPEHYGFFFAANIVGLVGGNVLNAKLVSKLGTMRMISWASGVSIAAALITGFVCVTGIGGLPLLAAALFFVVSTTGVLGANCVTDLMQRYPNNAGAAAALFGAVQFGLGAGAGGLLGVLSTGTPLALGVLIVVCGVCAFIGRTVLLRLHRASVRRAVTQAPASVVLHDQASRPSRVLD</sequence>
<dbReference type="GO" id="GO:0005886">
    <property type="term" value="C:plasma membrane"/>
    <property type="evidence" value="ECO:0007669"/>
    <property type="project" value="UniProtKB-SubCell"/>
</dbReference>
<evidence type="ECO:0000256" key="6">
    <source>
        <dbReference type="ARBA" id="ARBA00022989"/>
    </source>
</evidence>
<keyword evidence="11" id="KW-1185">Reference proteome</keyword>
<dbReference type="AlphaFoldDB" id="A0A0F5K1Y8"/>
<comment type="caution">
    <text evidence="8">Lacks conserved residue(s) required for the propagation of feature annotation.</text>
</comment>
<dbReference type="EMBL" id="LAQU01000007">
    <property type="protein sequence ID" value="KKB63950.1"/>
    <property type="molecule type" value="Genomic_DNA"/>
</dbReference>